<name>A0ABR2BJM0_9ROSI</name>
<reference evidence="8 9" key="1">
    <citation type="journal article" date="2024" name="G3 (Bethesda)">
        <title>Genome assembly of Hibiscus sabdariffa L. provides insights into metabolisms of medicinal natural products.</title>
        <authorList>
            <person name="Kim T."/>
        </authorList>
    </citation>
    <scope>NUCLEOTIDE SEQUENCE [LARGE SCALE GENOMIC DNA]</scope>
    <source>
        <strain evidence="8">TK-2024</strain>
        <tissue evidence="8">Old leaves</tissue>
    </source>
</reference>
<keyword evidence="5" id="KW-0063">Aspartyl esterase</keyword>
<proteinExistence type="inferred from homology"/>
<evidence type="ECO:0000259" key="7">
    <source>
        <dbReference type="SMART" id="SM00856"/>
    </source>
</evidence>
<evidence type="ECO:0000256" key="2">
    <source>
        <dbReference type="ARBA" id="ARBA00006027"/>
    </source>
</evidence>
<evidence type="ECO:0000256" key="1">
    <source>
        <dbReference type="ARBA" id="ARBA00005184"/>
    </source>
</evidence>
<keyword evidence="4" id="KW-0378">Hydrolase</keyword>
<dbReference type="InterPro" id="IPR006501">
    <property type="entry name" value="Pectinesterase_inhib_dom"/>
</dbReference>
<keyword evidence="6" id="KW-0732">Signal</keyword>
<feature type="domain" description="Pectinesterase inhibitor" evidence="7">
    <location>
        <begin position="40"/>
        <end position="190"/>
    </location>
</feature>
<dbReference type="PANTHER" id="PTHR31707">
    <property type="entry name" value="PECTINESTERASE"/>
    <property type="match status" value="1"/>
</dbReference>
<sequence length="565" mass="62644">MANTVLFIVVLLVAVVAAALAVFFAVGLNNEKKDDEQTLTSKKAIQTLCQPTQFKETCEESMASSNSSDPKELIRTEFQSTVAEIKNLVANSKTVKELQADDNTKEAFRSCQELFDMSIQDLETSFDKLGEYNMNKIGEILLTLQVWLSGALTSQQTCIDSYQEMNGEAAEKMRSIMTKSMELTRNGLTILNGLSSIAKQLNIPSIGNIDASKLQRKLLSEKNSEFPEWMSYSDRKLLQTATEDLTPTMVVAKDGSEKYKTVGEAVAEIPKKNTKRVVIHIKAGVYTERFDIPKGMNNVMLIGDGPTKTIITESVSVDKTKPKPTTFHTQTVAATGINFIAKDIGFENSIGPEGHQAVALRASGDMQAFYNCHFNGYQDTLYAHIGRQFYRDCTMTGTIDFVFGDARAVFQNCLLLVRKPMANQNCIVIAQGKQYTESKGGYVFQNCTFSGDKDYLPLKDKNLSYLNRPWRVYATVIIMQSQIDDIIQPVGYIPMNGDKGLETSYYVEFGNRGPGSKTDQRAKWGGIKTLDETAIKQFTPGVYLESDTWVPQTGIPITTGMVSGV</sequence>
<protein>
    <recommendedName>
        <fullName evidence="7">Pectinesterase inhibitor domain-containing protein</fullName>
    </recommendedName>
</protein>
<dbReference type="NCBIfam" id="TIGR01614">
    <property type="entry name" value="PME_inhib"/>
    <property type="match status" value="1"/>
</dbReference>
<dbReference type="EMBL" id="JBBPBM010000109">
    <property type="protein sequence ID" value="KAK8507129.1"/>
    <property type="molecule type" value="Genomic_DNA"/>
</dbReference>
<dbReference type="Pfam" id="PF04043">
    <property type="entry name" value="PMEI"/>
    <property type="match status" value="1"/>
</dbReference>
<dbReference type="Gene3D" id="1.20.140.40">
    <property type="entry name" value="Invertase/pectin methylesterase inhibitor family protein"/>
    <property type="match status" value="1"/>
</dbReference>
<evidence type="ECO:0000256" key="3">
    <source>
        <dbReference type="ARBA" id="ARBA00007786"/>
    </source>
</evidence>
<comment type="pathway">
    <text evidence="1">Glycan metabolism; pectin degradation; 2-dehydro-3-deoxy-D-gluconate from pectin: step 1/5.</text>
</comment>
<dbReference type="SUPFAM" id="SSF101148">
    <property type="entry name" value="Plant invertase/pectin methylesterase inhibitor"/>
    <property type="match status" value="1"/>
</dbReference>
<dbReference type="InterPro" id="IPR012334">
    <property type="entry name" value="Pectin_lyas_fold"/>
</dbReference>
<feature type="signal peptide" evidence="6">
    <location>
        <begin position="1"/>
        <end position="21"/>
    </location>
</feature>
<evidence type="ECO:0000256" key="6">
    <source>
        <dbReference type="SAM" id="SignalP"/>
    </source>
</evidence>
<comment type="caution">
    <text evidence="8">The sequence shown here is derived from an EMBL/GenBank/DDBJ whole genome shotgun (WGS) entry which is preliminary data.</text>
</comment>
<comment type="similarity">
    <text evidence="2">In the N-terminal section; belongs to the PMEI family.</text>
</comment>
<dbReference type="InterPro" id="IPR035513">
    <property type="entry name" value="Invertase/methylesterase_inhib"/>
</dbReference>
<comment type="similarity">
    <text evidence="3">In the C-terminal section; belongs to the pectinesterase family.</text>
</comment>
<gene>
    <name evidence="8" type="ORF">V6N12_008476</name>
</gene>
<dbReference type="InterPro" id="IPR000070">
    <property type="entry name" value="Pectinesterase_cat"/>
</dbReference>
<dbReference type="InterPro" id="IPR011050">
    <property type="entry name" value="Pectin_lyase_fold/virulence"/>
</dbReference>
<evidence type="ECO:0000313" key="9">
    <source>
        <dbReference type="Proteomes" id="UP001472677"/>
    </source>
</evidence>
<dbReference type="SMART" id="SM00856">
    <property type="entry name" value="PMEI"/>
    <property type="match status" value="1"/>
</dbReference>
<feature type="chain" id="PRO_5045639994" description="Pectinesterase inhibitor domain-containing protein" evidence="6">
    <location>
        <begin position="22"/>
        <end position="565"/>
    </location>
</feature>
<dbReference type="SUPFAM" id="SSF51126">
    <property type="entry name" value="Pectin lyase-like"/>
    <property type="match status" value="1"/>
</dbReference>
<dbReference type="Pfam" id="PF01095">
    <property type="entry name" value="Pectinesterase"/>
    <property type="match status" value="1"/>
</dbReference>
<dbReference type="Proteomes" id="UP001472677">
    <property type="component" value="Unassembled WGS sequence"/>
</dbReference>
<dbReference type="Gene3D" id="2.160.20.10">
    <property type="entry name" value="Single-stranded right-handed beta-helix, Pectin lyase-like"/>
    <property type="match status" value="1"/>
</dbReference>
<dbReference type="CDD" id="cd15798">
    <property type="entry name" value="PMEI-like_3"/>
    <property type="match status" value="1"/>
</dbReference>
<accession>A0ABR2BJM0</accession>
<evidence type="ECO:0000313" key="8">
    <source>
        <dbReference type="EMBL" id="KAK8507129.1"/>
    </source>
</evidence>
<organism evidence="8 9">
    <name type="scientific">Hibiscus sabdariffa</name>
    <name type="common">roselle</name>
    <dbReference type="NCBI Taxonomy" id="183260"/>
    <lineage>
        <taxon>Eukaryota</taxon>
        <taxon>Viridiplantae</taxon>
        <taxon>Streptophyta</taxon>
        <taxon>Embryophyta</taxon>
        <taxon>Tracheophyta</taxon>
        <taxon>Spermatophyta</taxon>
        <taxon>Magnoliopsida</taxon>
        <taxon>eudicotyledons</taxon>
        <taxon>Gunneridae</taxon>
        <taxon>Pentapetalae</taxon>
        <taxon>rosids</taxon>
        <taxon>malvids</taxon>
        <taxon>Malvales</taxon>
        <taxon>Malvaceae</taxon>
        <taxon>Malvoideae</taxon>
        <taxon>Hibiscus</taxon>
    </lineage>
</organism>
<evidence type="ECO:0000256" key="4">
    <source>
        <dbReference type="ARBA" id="ARBA00022801"/>
    </source>
</evidence>
<evidence type="ECO:0000256" key="5">
    <source>
        <dbReference type="ARBA" id="ARBA00023085"/>
    </source>
</evidence>
<keyword evidence="9" id="KW-1185">Reference proteome</keyword>